<name>A9WSM9_RENSM</name>
<gene>
    <name evidence="1" type="ordered locus">RSal33209_2085</name>
</gene>
<dbReference type="KEGG" id="rsa:RSal33209_2085"/>
<keyword evidence="2" id="KW-1185">Reference proteome</keyword>
<evidence type="ECO:0000313" key="2">
    <source>
        <dbReference type="Proteomes" id="UP000002007"/>
    </source>
</evidence>
<dbReference type="eggNOG" id="COG2308">
    <property type="taxonomic scope" value="Bacteria"/>
</dbReference>
<organism evidence="1 2">
    <name type="scientific">Renibacterium salmoninarum (strain ATCC 33209 / DSM 20767 / JCM 11484 / NBRC 15589 / NCIMB 2235)</name>
    <dbReference type="NCBI Taxonomy" id="288705"/>
    <lineage>
        <taxon>Bacteria</taxon>
        <taxon>Bacillati</taxon>
        <taxon>Actinomycetota</taxon>
        <taxon>Actinomycetes</taxon>
        <taxon>Micrococcales</taxon>
        <taxon>Micrococcaceae</taxon>
        <taxon>Renibacterium</taxon>
    </lineage>
</organism>
<sequence>MSCRRRADADFGGKRWQGNPMSAELFQDYEAAIARSGAFDEMFTPEVRPRDSYRQIGHALNELTLADVSARADSMARTFLDRGVTFDYAG</sequence>
<evidence type="ECO:0000313" key="1">
    <source>
        <dbReference type="EMBL" id="ABY23817.1"/>
    </source>
</evidence>
<dbReference type="AlphaFoldDB" id="A9WSM9"/>
<dbReference type="EMBL" id="CP000910">
    <property type="protein sequence ID" value="ABY23817.1"/>
    <property type="molecule type" value="Genomic_DNA"/>
</dbReference>
<protein>
    <submittedName>
        <fullName evidence="1">Uncharacterized protein</fullName>
    </submittedName>
</protein>
<dbReference type="STRING" id="288705.RSal33209_2085"/>
<dbReference type="Proteomes" id="UP000002007">
    <property type="component" value="Chromosome"/>
</dbReference>
<accession>A9WSM9</accession>
<reference evidence="2" key="1">
    <citation type="journal article" date="2008" name="J. Bacteriol.">
        <title>Genome sequence of the fish pathogen Renibacterium salmoninarum suggests reductive evolution away from an environmental Arthrobacter ancestor.</title>
        <authorList>
            <person name="Wiens G.D."/>
            <person name="Rockey D.D."/>
            <person name="Wu Z."/>
            <person name="Chang J."/>
            <person name="Levy R."/>
            <person name="Crane S."/>
            <person name="Chen D.S."/>
            <person name="Capri G.R."/>
            <person name="Burnett J.R."/>
            <person name="Sudheesh P.S."/>
            <person name="Schipma M.J."/>
            <person name="Burd H."/>
            <person name="Bhattacharyya A."/>
            <person name="Rhodes L.D."/>
            <person name="Kaul R."/>
            <person name="Strom M.S."/>
        </authorList>
    </citation>
    <scope>NUCLEOTIDE SEQUENCE [LARGE SCALE GENOMIC DNA]</scope>
    <source>
        <strain evidence="2">ATCC 33209 / DSM 20767 / JCM 11484 / NBRC 15589 / NCIMB 2235</strain>
    </source>
</reference>
<proteinExistence type="predicted"/>
<dbReference type="HOGENOM" id="CLU_2438654_0_0_11"/>